<dbReference type="Proteomes" id="UP000646827">
    <property type="component" value="Unassembled WGS sequence"/>
</dbReference>
<accession>A0A8H7S591</accession>
<name>A0A8H7S591_9FUNG</name>
<dbReference type="PANTHER" id="PTHR45786:SF74">
    <property type="entry name" value="ATP-DEPENDENT DNA HELICASE"/>
    <property type="match status" value="1"/>
</dbReference>
<protein>
    <recommendedName>
        <fullName evidence="3">Helitron helicase-like domain-containing protein</fullName>
    </recommendedName>
</protein>
<dbReference type="OrthoDB" id="2447509at2759"/>
<comment type="caution">
    <text evidence="1">The sequence shown here is derived from an EMBL/GenBank/DDBJ whole genome shotgun (WGS) entry which is preliminary data.</text>
</comment>
<proteinExistence type="predicted"/>
<evidence type="ECO:0000313" key="1">
    <source>
        <dbReference type="EMBL" id="KAG2221791.1"/>
    </source>
</evidence>
<dbReference type="PANTHER" id="PTHR45786">
    <property type="entry name" value="DNA BINDING PROTEIN-LIKE"/>
    <property type="match status" value="1"/>
</dbReference>
<dbReference type="AlphaFoldDB" id="A0A8H7S591"/>
<reference evidence="1 2" key="1">
    <citation type="submission" date="2020-12" db="EMBL/GenBank/DDBJ databases">
        <title>Metabolic potential, ecology and presence of endohyphal bacteria is reflected in genomic diversity of Mucoromycotina.</title>
        <authorList>
            <person name="Muszewska A."/>
            <person name="Okrasinska A."/>
            <person name="Steczkiewicz K."/>
            <person name="Drgas O."/>
            <person name="Orlowska M."/>
            <person name="Perlinska-Lenart U."/>
            <person name="Aleksandrzak-Piekarczyk T."/>
            <person name="Szatraj K."/>
            <person name="Zielenkiewicz U."/>
            <person name="Pilsyk S."/>
            <person name="Malc E."/>
            <person name="Mieczkowski P."/>
            <person name="Kruszewska J.S."/>
            <person name="Biernat P."/>
            <person name="Pawlowska J."/>
        </authorList>
    </citation>
    <scope>NUCLEOTIDE SEQUENCE [LARGE SCALE GENOMIC DNA]</scope>
    <source>
        <strain evidence="1 2">CBS 142.35</strain>
    </source>
</reference>
<keyword evidence="2" id="KW-1185">Reference proteome</keyword>
<dbReference type="EMBL" id="JAEPRB010000099">
    <property type="protein sequence ID" value="KAG2221791.1"/>
    <property type="molecule type" value="Genomic_DNA"/>
</dbReference>
<sequence length="198" mass="22298">MKSSSVLNPRFGIFCTQGKIRLPLPHAPPAPLCELLANHNESNENASDFHTHIRAYNNLFAFASIRANWDRDLANRRNSVSTFRINGTMLNPDTIAMLQRVVETHNPFATTLQTASEVYRDHPFGSINVVIRAARELGRRYDQQAYPEVAAMVVESTVDGSITPHDVIINDRTQGIRQISSLHPSYMPLHYILMGYVP</sequence>
<evidence type="ECO:0000313" key="2">
    <source>
        <dbReference type="Proteomes" id="UP000646827"/>
    </source>
</evidence>
<evidence type="ECO:0008006" key="3">
    <source>
        <dbReference type="Google" id="ProtNLM"/>
    </source>
</evidence>
<organism evidence="1 2">
    <name type="scientific">Circinella minor</name>
    <dbReference type="NCBI Taxonomy" id="1195481"/>
    <lineage>
        <taxon>Eukaryota</taxon>
        <taxon>Fungi</taxon>
        <taxon>Fungi incertae sedis</taxon>
        <taxon>Mucoromycota</taxon>
        <taxon>Mucoromycotina</taxon>
        <taxon>Mucoromycetes</taxon>
        <taxon>Mucorales</taxon>
        <taxon>Lichtheimiaceae</taxon>
        <taxon>Circinella</taxon>
    </lineage>
</organism>
<gene>
    <name evidence="1" type="ORF">INT45_013287</name>
</gene>